<keyword evidence="1" id="KW-0067">ATP-binding</keyword>
<dbReference type="GO" id="GO:0005524">
    <property type="term" value="F:ATP binding"/>
    <property type="evidence" value="ECO:0007669"/>
    <property type="project" value="UniProtKB-KW"/>
</dbReference>
<dbReference type="GO" id="GO:0006310">
    <property type="term" value="P:DNA recombination"/>
    <property type="evidence" value="ECO:0007669"/>
    <property type="project" value="UniProtKB-KW"/>
</dbReference>
<evidence type="ECO:0000256" key="1">
    <source>
        <dbReference type="RuleBase" id="RU363044"/>
    </source>
</evidence>
<dbReference type="EMBL" id="JAKELL010000006">
    <property type="protein sequence ID" value="KAH8997917.1"/>
    <property type="molecule type" value="Genomic_DNA"/>
</dbReference>
<dbReference type="InterPro" id="IPR010285">
    <property type="entry name" value="DNA_helicase_pif1-like_DEAD"/>
</dbReference>
<sequence>MNKATKRQTSKRKSTGALEDTRSAKHPRLTIDSFFSPKVTVQLDSGLDGVAGGVKEKALDVVLSDEQMRVMRMVVEEGKNVFFTGSAGTGKSLLLKAIIAALKKKHAKMSNVVSVTASTGMAASNIGGMTLHSWGAIAPTVDNIDKLIRSIRTARPALLRWKTTQILVIDEVSMVDGHLFEKIAAIATQLRKKTDRPFGGIQLCSLLSLATSSSFPP</sequence>
<protein>
    <recommendedName>
        <fullName evidence="1">ATP-dependent DNA helicase</fullName>
        <ecNumber evidence="1">5.6.2.3</ecNumber>
    </recommendedName>
</protein>
<dbReference type="InterPro" id="IPR027417">
    <property type="entry name" value="P-loop_NTPase"/>
</dbReference>
<keyword evidence="1" id="KW-0547">Nucleotide-binding</keyword>
<evidence type="ECO:0000259" key="3">
    <source>
        <dbReference type="SMART" id="SM00382"/>
    </source>
</evidence>
<evidence type="ECO:0000256" key="2">
    <source>
        <dbReference type="SAM" id="MobiDB-lite"/>
    </source>
</evidence>
<proteinExistence type="inferred from homology"/>
<accession>A0AAD4LRF3</accession>
<comment type="caution">
    <text evidence="4">The sequence shown here is derived from an EMBL/GenBank/DDBJ whole genome shotgun (WGS) entry which is preliminary data.</text>
</comment>
<evidence type="ECO:0000313" key="4">
    <source>
        <dbReference type="EMBL" id="KAH8997917.1"/>
    </source>
</evidence>
<dbReference type="GO" id="GO:0016787">
    <property type="term" value="F:hydrolase activity"/>
    <property type="evidence" value="ECO:0007669"/>
    <property type="project" value="UniProtKB-KW"/>
</dbReference>
<dbReference type="Gene3D" id="3.40.50.300">
    <property type="entry name" value="P-loop containing nucleotide triphosphate hydrolases"/>
    <property type="match status" value="1"/>
</dbReference>
<dbReference type="AlphaFoldDB" id="A0AAD4LRF3"/>
<keyword evidence="1" id="KW-0378">Hydrolase</keyword>
<dbReference type="PANTHER" id="PTHR47642:SF5">
    <property type="entry name" value="ATP-DEPENDENT DNA HELICASE"/>
    <property type="match status" value="1"/>
</dbReference>
<comment type="catalytic activity">
    <reaction evidence="1">
        <text>ATP + H2O = ADP + phosphate + H(+)</text>
        <dbReference type="Rhea" id="RHEA:13065"/>
        <dbReference type="ChEBI" id="CHEBI:15377"/>
        <dbReference type="ChEBI" id="CHEBI:15378"/>
        <dbReference type="ChEBI" id="CHEBI:30616"/>
        <dbReference type="ChEBI" id="CHEBI:43474"/>
        <dbReference type="ChEBI" id="CHEBI:456216"/>
        <dbReference type="EC" id="5.6.2.3"/>
    </reaction>
</comment>
<keyword evidence="1" id="KW-0227">DNA damage</keyword>
<dbReference type="Proteomes" id="UP001201163">
    <property type="component" value="Unassembled WGS sequence"/>
</dbReference>
<dbReference type="Pfam" id="PF05970">
    <property type="entry name" value="PIF1"/>
    <property type="match status" value="1"/>
</dbReference>
<keyword evidence="5" id="KW-1185">Reference proteome</keyword>
<feature type="domain" description="AAA+ ATPase" evidence="3">
    <location>
        <begin position="77"/>
        <end position="209"/>
    </location>
</feature>
<comment type="cofactor">
    <cofactor evidence="1">
        <name>Mg(2+)</name>
        <dbReference type="ChEBI" id="CHEBI:18420"/>
    </cofactor>
</comment>
<reference evidence="4" key="1">
    <citation type="submission" date="2022-01" db="EMBL/GenBank/DDBJ databases">
        <title>Comparative genomics reveals a dynamic genome evolution in the ectomycorrhizal milk-cap (Lactarius) mushrooms.</title>
        <authorList>
            <consortium name="DOE Joint Genome Institute"/>
            <person name="Lebreton A."/>
            <person name="Tang N."/>
            <person name="Kuo A."/>
            <person name="LaButti K."/>
            <person name="Drula E."/>
            <person name="Barry K."/>
            <person name="Clum A."/>
            <person name="Lipzen A."/>
            <person name="Mousain D."/>
            <person name="Ng V."/>
            <person name="Wang R."/>
            <person name="Wang X."/>
            <person name="Dai Y."/>
            <person name="Henrissat B."/>
            <person name="Grigoriev I.V."/>
            <person name="Guerin-Laguette A."/>
            <person name="Yu F."/>
            <person name="Martin F.M."/>
        </authorList>
    </citation>
    <scope>NUCLEOTIDE SEQUENCE</scope>
    <source>
        <strain evidence="4">QP</strain>
    </source>
</reference>
<dbReference type="InterPro" id="IPR051055">
    <property type="entry name" value="PIF1_helicase"/>
</dbReference>
<keyword evidence="1 4" id="KW-0347">Helicase</keyword>
<dbReference type="InterPro" id="IPR003593">
    <property type="entry name" value="AAA+_ATPase"/>
</dbReference>
<feature type="compositionally biased region" description="Basic residues" evidence="2">
    <location>
        <begin position="1"/>
        <end position="14"/>
    </location>
</feature>
<keyword evidence="1" id="KW-0233">DNA recombination</keyword>
<dbReference type="GO" id="GO:0006281">
    <property type="term" value="P:DNA repair"/>
    <property type="evidence" value="ECO:0007669"/>
    <property type="project" value="UniProtKB-KW"/>
</dbReference>
<dbReference type="EC" id="5.6.2.3" evidence="1"/>
<feature type="region of interest" description="Disordered" evidence="2">
    <location>
        <begin position="1"/>
        <end position="23"/>
    </location>
</feature>
<name>A0AAD4LRF3_9AGAM</name>
<gene>
    <name evidence="4" type="ORF">EDB92DRAFT_1307188</name>
</gene>
<dbReference type="PANTHER" id="PTHR47642">
    <property type="entry name" value="ATP-DEPENDENT DNA HELICASE"/>
    <property type="match status" value="1"/>
</dbReference>
<dbReference type="SUPFAM" id="SSF52540">
    <property type="entry name" value="P-loop containing nucleoside triphosphate hydrolases"/>
    <property type="match status" value="1"/>
</dbReference>
<dbReference type="GO" id="GO:0000723">
    <property type="term" value="P:telomere maintenance"/>
    <property type="evidence" value="ECO:0007669"/>
    <property type="project" value="InterPro"/>
</dbReference>
<dbReference type="GO" id="GO:0043139">
    <property type="term" value="F:5'-3' DNA helicase activity"/>
    <property type="evidence" value="ECO:0007669"/>
    <property type="project" value="UniProtKB-EC"/>
</dbReference>
<evidence type="ECO:0000313" key="5">
    <source>
        <dbReference type="Proteomes" id="UP001201163"/>
    </source>
</evidence>
<dbReference type="SMART" id="SM00382">
    <property type="entry name" value="AAA"/>
    <property type="match status" value="1"/>
</dbReference>
<comment type="similarity">
    <text evidence="1">Belongs to the helicase family.</text>
</comment>
<keyword evidence="1" id="KW-0234">DNA repair</keyword>
<organism evidence="4 5">
    <name type="scientific">Lactarius akahatsu</name>
    <dbReference type="NCBI Taxonomy" id="416441"/>
    <lineage>
        <taxon>Eukaryota</taxon>
        <taxon>Fungi</taxon>
        <taxon>Dikarya</taxon>
        <taxon>Basidiomycota</taxon>
        <taxon>Agaricomycotina</taxon>
        <taxon>Agaricomycetes</taxon>
        <taxon>Russulales</taxon>
        <taxon>Russulaceae</taxon>
        <taxon>Lactarius</taxon>
    </lineage>
</organism>